<feature type="compositionally biased region" description="Basic and acidic residues" evidence="1">
    <location>
        <begin position="44"/>
        <end position="61"/>
    </location>
</feature>
<sequence length="396" mass="43897">MRDLLSSENDGHKRHPNAFTHTLDVAPGESKSEEMEGPPAFANIKDDAVPLEALKERKPDVDLEEGWALEELPEAEGGDSSLEEAEDAGIEDPTTPQSFIKEEGVYLSRRDLEAINVQCSRYAQRSKSSRIHVLKAYVTAKRISQESGQQEVEKLCAISATRFLAKMAHMYPWMYRLDGDQPRPAGVLWKTVLAESMVISVEGTSLYMWALYKAYKGNSNGEDVFRELLKPDADVDVLFWRTFSDEELKDLNFSCLYVFGSSPEPNKRRRAYVGMTNNLRTRWRGHRGKAGIAIAALGTEAGVASGYLADILRQKRTAWGWLAKYGSPAFHLATASPSSSTPGPDGLRHWWMVASQEHVQQMWKVQGGCGAYSASKGLDRLVALVEEGAHLAAASS</sequence>
<evidence type="ECO:0000313" key="2">
    <source>
        <dbReference type="EMBL" id="RSH86161.1"/>
    </source>
</evidence>
<dbReference type="CDD" id="cd00719">
    <property type="entry name" value="GIY-YIG_SF"/>
    <property type="match status" value="1"/>
</dbReference>
<dbReference type="AlphaFoldDB" id="A0A427Y500"/>
<feature type="compositionally biased region" description="Acidic residues" evidence="1">
    <location>
        <begin position="62"/>
        <end position="90"/>
    </location>
</feature>
<evidence type="ECO:0008006" key="4">
    <source>
        <dbReference type="Google" id="ProtNLM"/>
    </source>
</evidence>
<reference evidence="2 3" key="1">
    <citation type="submission" date="2018-11" db="EMBL/GenBank/DDBJ databases">
        <title>Genome sequence of Apiotrichum porosum DSM 27194.</title>
        <authorList>
            <person name="Aliyu H."/>
            <person name="Gorte O."/>
            <person name="Ochsenreither K."/>
        </authorList>
    </citation>
    <scope>NUCLEOTIDE SEQUENCE [LARGE SCALE GENOMIC DNA]</scope>
    <source>
        <strain evidence="2 3">DSM 27194</strain>
    </source>
</reference>
<comment type="caution">
    <text evidence="2">The sequence shown here is derived from an EMBL/GenBank/DDBJ whole genome shotgun (WGS) entry which is preliminary data.</text>
</comment>
<dbReference type="GeneID" id="39588935"/>
<name>A0A427Y500_9TREE</name>
<dbReference type="RefSeq" id="XP_028478946.1">
    <property type="nucleotide sequence ID" value="XM_028619974.1"/>
</dbReference>
<feature type="region of interest" description="Disordered" evidence="1">
    <location>
        <begin position="1"/>
        <end position="100"/>
    </location>
</feature>
<dbReference type="Proteomes" id="UP000279236">
    <property type="component" value="Unassembled WGS sequence"/>
</dbReference>
<accession>A0A427Y500</accession>
<dbReference type="EMBL" id="RSCE01000002">
    <property type="protein sequence ID" value="RSH86161.1"/>
    <property type="molecule type" value="Genomic_DNA"/>
</dbReference>
<protein>
    <recommendedName>
        <fullName evidence="4">GIY-YIG domain-containing protein</fullName>
    </recommendedName>
</protein>
<evidence type="ECO:0000313" key="3">
    <source>
        <dbReference type="Proteomes" id="UP000279236"/>
    </source>
</evidence>
<gene>
    <name evidence="2" type="ORF">EHS24_004392</name>
</gene>
<feature type="compositionally biased region" description="Basic and acidic residues" evidence="1">
    <location>
        <begin position="1"/>
        <end position="11"/>
    </location>
</feature>
<evidence type="ECO:0000256" key="1">
    <source>
        <dbReference type="SAM" id="MobiDB-lite"/>
    </source>
</evidence>
<keyword evidence="3" id="KW-1185">Reference proteome</keyword>
<organism evidence="2 3">
    <name type="scientific">Apiotrichum porosum</name>
    <dbReference type="NCBI Taxonomy" id="105984"/>
    <lineage>
        <taxon>Eukaryota</taxon>
        <taxon>Fungi</taxon>
        <taxon>Dikarya</taxon>
        <taxon>Basidiomycota</taxon>
        <taxon>Agaricomycotina</taxon>
        <taxon>Tremellomycetes</taxon>
        <taxon>Trichosporonales</taxon>
        <taxon>Trichosporonaceae</taxon>
        <taxon>Apiotrichum</taxon>
    </lineage>
</organism>
<proteinExistence type="predicted"/>